<comment type="caution">
    <text evidence="2">The sequence shown here is derived from an EMBL/GenBank/DDBJ whole genome shotgun (WGS) entry which is preliminary data.</text>
</comment>
<organism evidence="2 3">
    <name type="scientific">Petrolisthes manimaculis</name>
    <dbReference type="NCBI Taxonomy" id="1843537"/>
    <lineage>
        <taxon>Eukaryota</taxon>
        <taxon>Metazoa</taxon>
        <taxon>Ecdysozoa</taxon>
        <taxon>Arthropoda</taxon>
        <taxon>Crustacea</taxon>
        <taxon>Multicrustacea</taxon>
        <taxon>Malacostraca</taxon>
        <taxon>Eumalacostraca</taxon>
        <taxon>Eucarida</taxon>
        <taxon>Decapoda</taxon>
        <taxon>Pleocyemata</taxon>
        <taxon>Anomura</taxon>
        <taxon>Galatheoidea</taxon>
        <taxon>Porcellanidae</taxon>
        <taxon>Petrolisthes</taxon>
    </lineage>
</organism>
<reference evidence="2" key="1">
    <citation type="submission" date="2023-11" db="EMBL/GenBank/DDBJ databases">
        <title>Genome assemblies of two species of porcelain crab, Petrolisthes cinctipes and Petrolisthes manimaculis (Anomura: Porcellanidae).</title>
        <authorList>
            <person name="Angst P."/>
        </authorList>
    </citation>
    <scope>NUCLEOTIDE SEQUENCE</scope>
    <source>
        <strain evidence="2">PB745_02</strain>
        <tissue evidence="2">Gill</tissue>
    </source>
</reference>
<evidence type="ECO:0000313" key="3">
    <source>
        <dbReference type="Proteomes" id="UP001292094"/>
    </source>
</evidence>
<feature type="region of interest" description="Disordered" evidence="1">
    <location>
        <begin position="1"/>
        <end position="33"/>
    </location>
</feature>
<name>A0AAE1PWJ7_9EUCA</name>
<accession>A0AAE1PWJ7</accession>
<evidence type="ECO:0000256" key="1">
    <source>
        <dbReference type="SAM" id="MobiDB-lite"/>
    </source>
</evidence>
<dbReference type="EMBL" id="JAWZYT010001054">
    <property type="protein sequence ID" value="KAK4316021.1"/>
    <property type="molecule type" value="Genomic_DNA"/>
</dbReference>
<proteinExistence type="predicted"/>
<keyword evidence="3" id="KW-1185">Reference proteome</keyword>
<gene>
    <name evidence="2" type="ORF">Pmani_012795</name>
</gene>
<sequence length="83" mass="8968">MSCSHRLNTIGAHATTMTTLTHDGAPQRSDKERVRLLSPSRTLPGPTLTLDRRSRRHRRCCLRPGCHLATGAGGGERTNPPGG</sequence>
<dbReference type="AlphaFoldDB" id="A0AAE1PWJ7"/>
<evidence type="ECO:0000313" key="2">
    <source>
        <dbReference type="EMBL" id="KAK4316021.1"/>
    </source>
</evidence>
<protein>
    <submittedName>
        <fullName evidence="2">Uncharacterized protein</fullName>
    </submittedName>
</protein>
<dbReference type="Proteomes" id="UP001292094">
    <property type="component" value="Unassembled WGS sequence"/>
</dbReference>